<gene>
    <name evidence="2" type="ORF">VC82_832</name>
</gene>
<evidence type="ECO:0000256" key="1">
    <source>
        <dbReference type="SAM" id="SignalP"/>
    </source>
</evidence>
<name>A0A0D5YRJ9_9FLAO</name>
<organism evidence="2 3">
    <name type="scientific">Flagellimonas lutaonensis</name>
    <dbReference type="NCBI Taxonomy" id="516051"/>
    <lineage>
        <taxon>Bacteria</taxon>
        <taxon>Pseudomonadati</taxon>
        <taxon>Bacteroidota</taxon>
        <taxon>Flavobacteriia</taxon>
        <taxon>Flavobacteriales</taxon>
        <taxon>Flavobacteriaceae</taxon>
        <taxon>Flagellimonas</taxon>
    </lineage>
</organism>
<evidence type="ECO:0000313" key="3">
    <source>
        <dbReference type="Proteomes" id="UP000032726"/>
    </source>
</evidence>
<keyword evidence="3" id="KW-1185">Reference proteome</keyword>
<feature type="signal peptide" evidence="1">
    <location>
        <begin position="1"/>
        <end position="27"/>
    </location>
</feature>
<dbReference type="Gene3D" id="1.25.40.390">
    <property type="match status" value="2"/>
</dbReference>
<dbReference type="HOGENOM" id="CLU_025928_3_0_10"/>
<dbReference type="SUPFAM" id="SSF48452">
    <property type="entry name" value="TPR-like"/>
    <property type="match status" value="1"/>
</dbReference>
<keyword evidence="1" id="KW-0732">Signal</keyword>
<sequence length="584" mass="64336">MKKIDRKMKRLQTYFKLAFSSALLVMASCETNELDLTEDPNFLTPAQASPDFFLNSIQEDFARHIDGDATGDPQDNFQTGGNVNGDGLSVLGMELTRLQAYNSRDYQSGYQDIDTDDEWDNAYRGILFDIRNLTPVAEETGLTRHLGISQFIEAYVMVSLVDFFGDVPYTEAVQAPEILNPSLDDGASVYDAALALLDQAIVNFNNTASTNPSTDYFYGNDYSKWTKAANTLKLKIYNQRRLVDPSAMASFNAIVASGDYIQDNADDLDWTWTGTSASQPDTRHPRYGLNYASAGAGDYNSNWLMNQMQTNDDPRIRYYFYRQSPTSPGQEDPPNEEVLRCSLQTPPAHYVSGGFTFCNLPNGYWGRDHGDDEGTPPDGLLRSTYGVYPAGGRFDDNSFEAIAQNSNPNSFGAGGLGITPILNAYMVDFWIAEMALASGDTGAAAVALERALNKQITKVQSFGSNDPAADLSFAPSAADVNDFVADVIADFNAATGDDKWNVFAEQFLVSHYGNGIESYNFYRRTGFPTTLQPNREPSPGAFPRSMFYPNQAVTANPNITQKSDHTVQVFWDNNPAGPSFPPAN</sequence>
<dbReference type="PROSITE" id="PS51257">
    <property type="entry name" value="PROKAR_LIPOPROTEIN"/>
    <property type="match status" value="1"/>
</dbReference>
<proteinExistence type="predicted"/>
<evidence type="ECO:0000313" key="2">
    <source>
        <dbReference type="EMBL" id="AKA34491.1"/>
    </source>
</evidence>
<evidence type="ECO:0008006" key="4">
    <source>
        <dbReference type="Google" id="ProtNLM"/>
    </source>
</evidence>
<dbReference type="KEGG" id="mlt:VC82_832"/>
<dbReference type="PATRIC" id="fig|516051.4.peg.862"/>
<dbReference type="AlphaFoldDB" id="A0A0D5YRJ9"/>
<dbReference type="InterPro" id="IPR011990">
    <property type="entry name" value="TPR-like_helical_dom_sf"/>
</dbReference>
<protein>
    <recommendedName>
        <fullName evidence="4">SusD/RagB family nutrient-binding outer membrane lipoprotein</fullName>
    </recommendedName>
</protein>
<reference evidence="2 3" key="1">
    <citation type="submission" date="2015-03" db="EMBL/GenBank/DDBJ databases">
        <title>Complete genome sequence of Muricauda lutaonensis CC-HSB-11T, isolated from a coastal hot spring.</title>
        <authorList>
            <person name="Kim K.M."/>
        </authorList>
    </citation>
    <scope>NUCLEOTIDE SEQUENCE [LARGE SCALE GENOMIC DNA]</scope>
    <source>
        <strain evidence="2 3">CC-HSB-11</strain>
    </source>
</reference>
<dbReference type="Proteomes" id="UP000032726">
    <property type="component" value="Chromosome"/>
</dbReference>
<dbReference type="STRING" id="516051.VC82_832"/>
<feature type="chain" id="PRO_5002300400" description="SusD/RagB family nutrient-binding outer membrane lipoprotein" evidence="1">
    <location>
        <begin position="28"/>
        <end position="584"/>
    </location>
</feature>
<dbReference type="InterPro" id="IPR041662">
    <property type="entry name" value="SusD-like_2"/>
</dbReference>
<dbReference type="EMBL" id="CP011071">
    <property type="protein sequence ID" value="AKA34491.1"/>
    <property type="molecule type" value="Genomic_DNA"/>
</dbReference>
<dbReference type="Pfam" id="PF12771">
    <property type="entry name" value="SusD-like_2"/>
    <property type="match status" value="1"/>
</dbReference>
<accession>A0A0D5YRJ9</accession>